<reference evidence="2 3" key="1">
    <citation type="journal article" date="2011" name="Nat. Biotechnol.">
        <title>Comparative genomic analysis of the thermophilic biomass-degrading fungi Myceliophthora thermophila and Thielavia terrestris.</title>
        <authorList>
            <person name="Berka R.M."/>
            <person name="Grigoriev I.V."/>
            <person name="Otillar R."/>
            <person name="Salamov A."/>
            <person name="Grimwood J."/>
            <person name="Reid I."/>
            <person name="Ishmael N."/>
            <person name="John T."/>
            <person name="Darmond C."/>
            <person name="Moisan M.-C."/>
            <person name="Henrissat B."/>
            <person name="Coutinho P.M."/>
            <person name="Lombard V."/>
            <person name="Natvig D.O."/>
            <person name="Lindquist E."/>
            <person name="Schmutz J."/>
            <person name="Lucas S."/>
            <person name="Harris P."/>
            <person name="Powlowski J."/>
            <person name="Bellemare A."/>
            <person name="Taylor D."/>
            <person name="Butler G."/>
            <person name="de Vries R.P."/>
            <person name="Allijn I.E."/>
            <person name="van den Brink J."/>
            <person name="Ushinsky S."/>
            <person name="Storms R."/>
            <person name="Powell A.J."/>
            <person name="Paulsen I.T."/>
            <person name="Elbourne L.D.H."/>
            <person name="Baker S.E."/>
            <person name="Magnuson J."/>
            <person name="LaBoissiere S."/>
            <person name="Clutterbuck A.J."/>
            <person name="Martinez D."/>
            <person name="Wogulis M."/>
            <person name="de Leon A.L."/>
            <person name="Rey M.W."/>
            <person name="Tsang A."/>
        </authorList>
    </citation>
    <scope>NUCLEOTIDE SEQUENCE [LARGE SCALE GENOMIC DNA]</scope>
    <source>
        <strain evidence="3">ATCC 42464 / BCRC 31852 / DSM 1799</strain>
    </source>
</reference>
<proteinExistence type="predicted"/>
<dbReference type="KEGG" id="mtm:MYCTH_93263"/>
<gene>
    <name evidence="2" type="ORF">MYCTH_93263</name>
</gene>
<evidence type="ECO:0000313" key="3">
    <source>
        <dbReference type="Proteomes" id="UP000007322"/>
    </source>
</evidence>
<keyword evidence="3" id="KW-1185">Reference proteome</keyword>
<sequence>MLAGERSDQGGIGAPRALRLGGRDGPLSRDGAVAASSAVWLDQLGSRYMESSLRWRASLLRKKLLPEYLNGQPGWLKEGTRSGAEADNGKSEPSQARVQQSGTAAAGAGQVAQRGRANLVCVRSTQERTLAIQVTLVSEEQNLLWEKHALSVPHGQMNEKDVRISLSIGYTTDTLCIRLVGRPGSQIVRAAYRWSRDPQRQENAKLAGQPQHSRLHGLHALLGGLVWAAAGAIRFGAPRVPWSSTRHLASLWGSMKSELARWQPGPTLRAADEVVGALQLPRFPAAATQRGFPTPAHIAVEAGCYAMYQPQDPPVSFLPALCPVPTYTRLNMVAMCRSLPCEHRHIIAVICHSKSILRLPAVTEYLGAIHPAPKRTNSDSSACNAYSTHGFITLSQAGPPASDAECHRDLLSRGWFRVTIPLPPTYLPPHTHPHARAHTNARTHTINTINTINEEGRLRRKTTLFQELGMDES</sequence>
<feature type="region of interest" description="Disordered" evidence="1">
    <location>
        <begin position="75"/>
        <end position="109"/>
    </location>
</feature>
<dbReference type="GeneID" id="11511901"/>
<dbReference type="AlphaFoldDB" id="G2QB39"/>
<evidence type="ECO:0000256" key="1">
    <source>
        <dbReference type="SAM" id="MobiDB-lite"/>
    </source>
</evidence>
<dbReference type="InParanoid" id="G2QB39"/>
<accession>G2QB39</accession>
<dbReference type="RefSeq" id="XP_003661222.1">
    <property type="nucleotide sequence ID" value="XM_003661174.1"/>
</dbReference>
<protein>
    <submittedName>
        <fullName evidence="2">Uncharacterized protein</fullName>
    </submittedName>
</protein>
<evidence type="ECO:0000313" key="2">
    <source>
        <dbReference type="EMBL" id="AEO55977.1"/>
    </source>
</evidence>
<dbReference type="VEuPathDB" id="FungiDB:MYCTH_93263"/>
<feature type="compositionally biased region" description="Low complexity" evidence="1">
    <location>
        <begin position="98"/>
        <end position="109"/>
    </location>
</feature>
<dbReference type="Proteomes" id="UP000007322">
    <property type="component" value="Chromosome 2"/>
</dbReference>
<organism evidence="2 3">
    <name type="scientific">Thermothelomyces thermophilus (strain ATCC 42464 / BCRC 31852 / DSM 1799)</name>
    <name type="common">Sporotrichum thermophile</name>
    <dbReference type="NCBI Taxonomy" id="573729"/>
    <lineage>
        <taxon>Eukaryota</taxon>
        <taxon>Fungi</taxon>
        <taxon>Dikarya</taxon>
        <taxon>Ascomycota</taxon>
        <taxon>Pezizomycotina</taxon>
        <taxon>Sordariomycetes</taxon>
        <taxon>Sordariomycetidae</taxon>
        <taxon>Sordariales</taxon>
        <taxon>Chaetomiaceae</taxon>
        <taxon>Thermothelomyces</taxon>
    </lineage>
</organism>
<name>G2QB39_THET4</name>
<feature type="region of interest" description="Disordered" evidence="1">
    <location>
        <begin position="1"/>
        <end position="23"/>
    </location>
</feature>
<dbReference type="HOGENOM" id="CLU_577695_0_0_1"/>
<dbReference type="EMBL" id="CP003003">
    <property type="protein sequence ID" value="AEO55977.1"/>
    <property type="molecule type" value="Genomic_DNA"/>
</dbReference>